<evidence type="ECO:0000256" key="3">
    <source>
        <dbReference type="ARBA" id="ARBA00022692"/>
    </source>
</evidence>
<sequence>MRSGILAVIVAVIAVIGYSSLFIVNPTQQALVLTFGQIDKVVTQPGLNVKYPLIQNVVYLDKRILDLNMSPQEVIASDQKRLVVDAFARYRISDPVLFYQRVNNIREANLRLSTFLQSSLRSELARASLIAVVRDDRAGLMENIRRDVSASAADLGIEVVDVKIRRADLPEANSQAIFARMQTERQREAAEIRAQGEEQSRRIRSRADRDVTVIVAEANRDSEIIRGDGDAERNRIFAEAFGQDPDFFAFYRSMQAYEAGLRAGDTSLVLSPDSSFFRYFKDPMGVRVTEGAGPGAAPSVQQPAPTAQSVTPSDEATRQAANAPQ</sequence>
<comment type="subcellular location">
    <subcellularLocation>
        <location evidence="1">Membrane</location>
        <topology evidence="1">Single-pass membrane protein</topology>
    </subcellularLocation>
</comment>
<dbReference type="PIRSF" id="PIRSF005651">
    <property type="entry name" value="HflC"/>
    <property type="match status" value="1"/>
</dbReference>
<gene>
    <name evidence="9" type="ORF">GCM10011316_06320</name>
</gene>
<keyword evidence="4" id="KW-1133">Transmembrane helix</keyword>
<dbReference type="AlphaFoldDB" id="A0A916TC31"/>
<evidence type="ECO:0000256" key="2">
    <source>
        <dbReference type="ARBA" id="ARBA00007862"/>
    </source>
</evidence>
<dbReference type="PRINTS" id="PR00721">
    <property type="entry name" value="STOMATIN"/>
</dbReference>
<feature type="domain" description="Band 7" evidence="8">
    <location>
        <begin position="19"/>
        <end position="181"/>
    </location>
</feature>
<name>A0A916TC31_9HYPH</name>
<protein>
    <recommendedName>
        <fullName evidence="6">Protein HflC</fullName>
    </recommendedName>
</protein>
<dbReference type="PANTHER" id="PTHR42911:SF1">
    <property type="entry name" value="MODULATOR OF FTSH PROTEASE HFLC"/>
    <property type="match status" value="1"/>
</dbReference>
<reference evidence="9" key="2">
    <citation type="submission" date="2020-09" db="EMBL/GenBank/DDBJ databases">
        <authorList>
            <person name="Sun Q."/>
            <person name="Zhou Y."/>
        </authorList>
    </citation>
    <scope>NUCLEOTIDE SEQUENCE</scope>
    <source>
        <strain evidence="9">CGMCC 1.12426</strain>
    </source>
</reference>
<evidence type="ECO:0000256" key="6">
    <source>
        <dbReference type="PIRNR" id="PIRNR005651"/>
    </source>
</evidence>
<accession>A0A916TC31</accession>
<dbReference type="PANTHER" id="PTHR42911">
    <property type="entry name" value="MODULATOR OF FTSH PROTEASE HFLC"/>
    <property type="match status" value="1"/>
</dbReference>
<keyword evidence="10" id="KW-1185">Reference proteome</keyword>
<feature type="region of interest" description="Disordered" evidence="7">
    <location>
        <begin position="288"/>
        <end position="325"/>
    </location>
</feature>
<dbReference type="InterPro" id="IPR001107">
    <property type="entry name" value="Band_7"/>
</dbReference>
<dbReference type="InterPro" id="IPR010200">
    <property type="entry name" value="HflC"/>
</dbReference>
<dbReference type="SMART" id="SM00244">
    <property type="entry name" value="PHB"/>
    <property type="match status" value="1"/>
</dbReference>
<reference evidence="9" key="1">
    <citation type="journal article" date="2014" name="Int. J. Syst. Evol. Microbiol.">
        <title>Complete genome sequence of Corynebacterium casei LMG S-19264T (=DSM 44701T), isolated from a smear-ripened cheese.</title>
        <authorList>
            <consortium name="US DOE Joint Genome Institute (JGI-PGF)"/>
            <person name="Walter F."/>
            <person name="Albersmeier A."/>
            <person name="Kalinowski J."/>
            <person name="Ruckert C."/>
        </authorList>
    </citation>
    <scope>NUCLEOTIDE SEQUENCE</scope>
    <source>
        <strain evidence="9">CGMCC 1.12426</strain>
    </source>
</reference>
<evidence type="ECO:0000313" key="10">
    <source>
        <dbReference type="Proteomes" id="UP000605148"/>
    </source>
</evidence>
<proteinExistence type="inferred from homology"/>
<dbReference type="InterPro" id="IPR001972">
    <property type="entry name" value="Stomatin_HflK_fam"/>
</dbReference>
<dbReference type="RefSeq" id="WP_150494351.1">
    <property type="nucleotide sequence ID" value="NZ_BMFA01000001.1"/>
</dbReference>
<feature type="compositionally biased region" description="Polar residues" evidence="7">
    <location>
        <begin position="299"/>
        <end position="325"/>
    </location>
</feature>
<evidence type="ECO:0000256" key="7">
    <source>
        <dbReference type="SAM" id="MobiDB-lite"/>
    </source>
</evidence>
<organism evidence="9 10">
    <name type="scientific">Roseibium aquae</name>
    <dbReference type="NCBI Taxonomy" id="1323746"/>
    <lineage>
        <taxon>Bacteria</taxon>
        <taxon>Pseudomonadati</taxon>
        <taxon>Pseudomonadota</taxon>
        <taxon>Alphaproteobacteria</taxon>
        <taxon>Hyphomicrobiales</taxon>
        <taxon>Stappiaceae</taxon>
        <taxon>Roseibium</taxon>
    </lineage>
</organism>
<dbReference type="InterPro" id="IPR036013">
    <property type="entry name" value="Band_7/SPFH_dom_sf"/>
</dbReference>
<comment type="function">
    <text evidence="6">HflC and HflK could regulate a protease.</text>
</comment>
<keyword evidence="5" id="KW-0472">Membrane</keyword>
<dbReference type="EMBL" id="BMFA01000001">
    <property type="protein sequence ID" value="GGB36941.1"/>
    <property type="molecule type" value="Genomic_DNA"/>
</dbReference>
<evidence type="ECO:0000313" key="9">
    <source>
        <dbReference type="EMBL" id="GGB36941.1"/>
    </source>
</evidence>
<dbReference type="GO" id="GO:0016020">
    <property type="term" value="C:membrane"/>
    <property type="evidence" value="ECO:0007669"/>
    <property type="project" value="UniProtKB-SubCell"/>
</dbReference>
<comment type="similarity">
    <text evidence="2 6">Belongs to the band 7/mec-2 family. HflC subfamily.</text>
</comment>
<evidence type="ECO:0000256" key="5">
    <source>
        <dbReference type="ARBA" id="ARBA00023136"/>
    </source>
</evidence>
<keyword evidence="3" id="KW-0812">Transmembrane</keyword>
<dbReference type="SUPFAM" id="SSF117892">
    <property type="entry name" value="Band 7/SPFH domain"/>
    <property type="match status" value="1"/>
</dbReference>
<dbReference type="CDD" id="cd03405">
    <property type="entry name" value="SPFH_HflC"/>
    <property type="match status" value="1"/>
</dbReference>
<evidence type="ECO:0000256" key="4">
    <source>
        <dbReference type="ARBA" id="ARBA00022989"/>
    </source>
</evidence>
<dbReference type="Pfam" id="PF01145">
    <property type="entry name" value="Band_7"/>
    <property type="match status" value="1"/>
</dbReference>
<dbReference type="NCBIfam" id="TIGR01932">
    <property type="entry name" value="hflC"/>
    <property type="match status" value="1"/>
</dbReference>
<evidence type="ECO:0000259" key="8">
    <source>
        <dbReference type="SMART" id="SM00244"/>
    </source>
</evidence>
<dbReference type="Proteomes" id="UP000605148">
    <property type="component" value="Unassembled WGS sequence"/>
</dbReference>
<dbReference type="Gene3D" id="3.30.479.30">
    <property type="entry name" value="Band 7 domain"/>
    <property type="match status" value="1"/>
</dbReference>
<comment type="caution">
    <text evidence="9">The sequence shown here is derived from an EMBL/GenBank/DDBJ whole genome shotgun (WGS) entry which is preliminary data.</text>
</comment>
<evidence type="ECO:0000256" key="1">
    <source>
        <dbReference type="ARBA" id="ARBA00004167"/>
    </source>
</evidence>
<dbReference type="OrthoDB" id="9812991at2"/>